<reference evidence="12 13" key="1">
    <citation type="journal article" date="2019" name="J. Hered.">
        <title>An Improved Genome Assembly for Drosophila navojoa, the Basal Species in the mojavensis Cluster.</title>
        <authorList>
            <person name="Vanderlinde T."/>
            <person name="Dupim E.G."/>
            <person name="Nazario-Yepiz N.O."/>
            <person name="Carvalho A.B."/>
        </authorList>
    </citation>
    <scope>NUCLEOTIDE SEQUENCE [LARGE SCALE GENOMIC DNA]</scope>
    <source>
        <strain evidence="12">Navoj_Jal97</strain>
        <tissue evidence="12">Whole organism</tissue>
    </source>
</reference>
<comment type="pathway">
    <text evidence="2">Energy metabolism; oxidative phosphorylation.</text>
</comment>
<accession>A0A484BCJ0</accession>
<evidence type="ECO:0000256" key="2">
    <source>
        <dbReference type="ARBA" id="ARBA00004673"/>
    </source>
</evidence>
<evidence type="ECO:0000256" key="6">
    <source>
        <dbReference type="ARBA" id="ARBA00022946"/>
    </source>
</evidence>
<evidence type="ECO:0000256" key="3">
    <source>
        <dbReference type="ARBA" id="ARBA00005553"/>
    </source>
</evidence>
<comment type="subcellular location">
    <subcellularLocation>
        <location evidence="1">Mitochondrion inner membrane</location>
        <topology evidence="1">Single-pass membrane protein</topology>
    </subcellularLocation>
</comment>
<dbReference type="InterPro" id="IPR001349">
    <property type="entry name" value="Cyt_c_oxidase_su6a"/>
</dbReference>
<dbReference type="Gene3D" id="4.10.95.10">
    <property type="entry name" value="Cytochrome c oxidase, subunit VIa"/>
    <property type="match status" value="1"/>
</dbReference>
<dbReference type="PANTHER" id="PTHR11504:SF0">
    <property type="entry name" value="CYTOCHROME C OXIDASE SUBUNIT"/>
    <property type="match status" value="1"/>
</dbReference>
<evidence type="ECO:0008006" key="14">
    <source>
        <dbReference type="Google" id="ProtNLM"/>
    </source>
</evidence>
<comment type="similarity">
    <text evidence="3 10">Belongs to the cytochrome c oxidase subunit 6A family.</text>
</comment>
<evidence type="ECO:0000256" key="7">
    <source>
        <dbReference type="ARBA" id="ARBA00022989"/>
    </source>
</evidence>
<gene>
    <name evidence="12" type="ORF">AWZ03_007212</name>
</gene>
<name>A0A484BCJ0_DRONA</name>
<sequence>MSQFWERYVKPAFSQAKSNLLLLRSKPRGALLWKRVTFLVATPAIGLCMINAYNGARAPKPLPPFVKYEHLRRRNKRFPWGDGERSLFHNPHVNPLPEGYEA</sequence>
<protein>
    <recommendedName>
        <fullName evidence="14">Cytochrome c oxidase polypeptide VIa</fullName>
    </recommendedName>
</protein>
<evidence type="ECO:0000256" key="5">
    <source>
        <dbReference type="ARBA" id="ARBA00022792"/>
    </source>
</evidence>
<keyword evidence="13" id="KW-1185">Reference proteome</keyword>
<evidence type="ECO:0000256" key="10">
    <source>
        <dbReference type="RuleBase" id="RU004396"/>
    </source>
</evidence>
<organism evidence="12 13">
    <name type="scientific">Drosophila navojoa</name>
    <name type="common">Fruit fly</name>
    <dbReference type="NCBI Taxonomy" id="7232"/>
    <lineage>
        <taxon>Eukaryota</taxon>
        <taxon>Metazoa</taxon>
        <taxon>Ecdysozoa</taxon>
        <taxon>Arthropoda</taxon>
        <taxon>Hexapoda</taxon>
        <taxon>Insecta</taxon>
        <taxon>Pterygota</taxon>
        <taxon>Neoptera</taxon>
        <taxon>Endopterygota</taxon>
        <taxon>Diptera</taxon>
        <taxon>Brachycera</taxon>
        <taxon>Muscomorpha</taxon>
        <taxon>Ephydroidea</taxon>
        <taxon>Drosophilidae</taxon>
        <taxon>Drosophila</taxon>
    </lineage>
</organism>
<proteinExistence type="inferred from homology"/>
<evidence type="ECO:0000313" key="13">
    <source>
        <dbReference type="Proteomes" id="UP000295192"/>
    </source>
</evidence>
<evidence type="ECO:0000256" key="4">
    <source>
        <dbReference type="ARBA" id="ARBA00022692"/>
    </source>
</evidence>
<dbReference type="OrthoDB" id="5947505at2759"/>
<dbReference type="STRING" id="7232.A0A484BCJ0"/>
<dbReference type="KEGG" id="dnv:108654313"/>
<dbReference type="GO" id="GO:0006123">
    <property type="term" value="P:mitochondrial electron transport, cytochrome c to oxygen"/>
    <property type="evidence" value="ECO:0007669"/>
    <property type="project" value="TreeGrafter"/>
</dbReference>
<comment type="caution">
    <text evidence="12">The sequence shown here is derived from an EMBL/GenBank/DDBJ whole genome shotgun (WGS) entry which is preliminary data.</text>
</comment>
<dbReference type="GO" id="GO:0005743">
    <property type="term" value="C:mitochondrial inner membrane"/>
    <property type="evidence" value="ECO:0007669"/>
    <property type="project" value="UniProtKB-SubCell"/>
</dbReference>
<keyword evidence="8" id="KW-0496">Mitochondrion</keyword>
<dbReference type="InterPro" id="IPR036418">
    <property type="entry name" value="Cyt_c_oxidase_su6a_sf"/>
</dbReference>
<evidence type="ECO:0000256" key="8">
    <source>
        <dbReference type="ARBA" id="ARBA00023128"/>
    </source>
</evidence>
<dbReference type="SUPFAM" id="SSF81411">
    <property type="entry name" value="Mitochondrial cytochrome c oxidase subunit VIa"/>
    <property type="match status" value="1"/>
</dbReference>
<keyword evidence="6" id="KW-0809">Transit peptide</keyword>
<dbReference type="PANTHER" id="PTHR11504">
    <property type="entry name" value="CYTOCHROME C OXIDASE POLYPEPTIDE VIA"/>
    <property type="match status" value="1"/>
</dbReference>
<evidence type="ECO:0000256" key="11">
    <source>
        <dbReference type="SAM" id="Phobius"/>
    </source>
</evidence>
<keyword evidence="4 11" id="KW-0812">Transmembrane</keyword>
<evidence type="ECO:0000256" key="9">
    <source>
        <dbReference type="ARBA" id="ARBA00023136"/>
    </source>
</evidence>
<dbReference type="GO" id="GO:0030234">
    <property type="term" value="F:enzyme regulator activity"/>
    <property type="evidence" value="ECO:0007669"/>
    <property type="project" value="TreeGrafter"/>
</dbReference>
<keyword evidence="7 11" id="KW-1133">Transmembrane helix</keyword>
<dbReference type="Pfam" id="PF02046">
    <property type="entry name" value="COX6A"/>
    <property type="match status" value="1"/>
</dbReference>
<evidence type="ECO:0000256" key="1">
    <source>
        <dbReference type="ARBA" id="ARBA00004434"/>
    </source>
</evidence>
<keyword evidence="9 11" id="KW-0472">Membrane</keyword>
<feature type="transmembrane region" description="Helical" evidence="11">
    <location>
        <begin position="32"/>
        <end position="53"/>
    </location>
</feature>
<dbReference type="OMA" id="EPFAKYE"/>
<dbReference type="Proteomes" id="UP000295192">
    <property type="component" value="Unassembled WGS sequence"/>
</dbReference>
<evidence type="ECO:0000313" key="12">
    <source>
        <dbReference type="EMBL" id="TDG46438.1"/>
    </source>
</evidence>
<dbReference type="AlphaFoldDB" id="A0A484BCJ0"/>
<dbReference type="FunFam" id="4.10.95.10:FF:000001">
    <property type="entry name" value="Cytochrome c oxidase subunit 6A, mitochondrial"/>
    <property type="match status" value="1"/>
</dbReference>
<dbReference type="EMBL" id="LSRL02000059">
    <property type="protein sequence ID" value="TDG46438.1"/>
    <property type="molecule type" value="Genomic_DNA"/>
</dbReference>
<keyword evidence="5" id="KW-0999">Mitochondrion inner membrane</keyword>